<accession>A0AAW0DLR8</accession>
<dbReference type="InterPro" id="IPR055222">
    <property type="entry name" value="PRISE-like_Rossmann-fold"/>
</dbReference>
<keyword evidence="3" id="KW-1185">Reference proteome</keyword>
<dbReference type="Proteomes" id="UP001362999">
    <property type="component" value="Unassembled WGS sequence"/>
</dbReference>
<dbReference type="PANTHER" id="PTHR32487:SF4">
    <property type="entry name" value="SIRQ PROTEIN"/>
    <property type="match status" value="1"/>
</dbReference>
<evidence type="ECO:0000313" key="3">
    <source>
        <dbReference type="Proteomes" id="UP001362999"/>
    </source>
</evidence>
<dbReference type="InterPro" id="IPR036291">
    <property type="entry name" value="NAD(P)-bd_dom_sf"/>
</dbReference>
<gene>
    <name evidence="2" type="ORF">R3P38DRAFT_2851585</name>
</gene>
<protein>
    <submittedName>
        <fullName evidence="2">Sirq protein</fullName>
    </submittedName>
</protein>
<name>A0AAW0DLR8_9AGAR</name>
<dbReference type="AlphaFoldDB" id="A0AAW0DLR8"/>
<feature type="domain" description="PRISE-like Rossmann-fold" evidence="1">
    <location>
        <begin position="13"/>
        <end position="204"/>
    </location>
</feature>
<dbReference type="PANTHER" id="PTHR32487">
    <property type="entry name" value="3-OXO-DELTA(4,5)-STEROID 5-BETA-REDUCTASE"/>
    <property type="match status" value="1"/>
</dbReference>
<dbReference type="Gene3D" id="3.40.50.720">
    <property type="entry name" value="NAD(P)-binding Rossmann-like Domain"/>
    <property type="match status" value="1"/>
</dbReference>
<sequence length="358" mass="39268">MTSSPSNAAAHHALVFGASGLAGWGVVEQLLQNYPAEATFSNVTAVINRPMSVADSFWPTSGSASPTLNLVTGVNLSEGTVEEFTNVLRSRIKDISTVSHVYYFVYKQDNDADEEIKVNCGMLERVVGAVESLCPKFSFLVWPSGTLGYGIYKPGGGPFKPPYKESMGRLPPPDTNFYYAFEDFLAERSKGKTWTWAEVRPDAIGEGASVPYPGTEASYDGEFTDASSAIIAKPRHLGAGGGQLLNVADREEPSTMRERWPKLAAFFGARGCGAGYSWPWAQAGRIYSEAPGRFESEEQEVERCIRGGVLDGYGYHFTADRQLSLQKIRDLGFLEEADPVESWFKAFRRFREAGMLPS</sequence>
<dbReference type="SUPFAM" id="SSF51735">
    <property type="entry name" value="NAD(P)-binding Rossmann-fold domains"/>
    <property type="match status" value="1"/>
</dbReference>
<evidence type="ECO:0000313" key="2">
    <source>
        <dbReference type="EMBL" id="KAK7053691.1"/>
    </source>
</evidence>
<dbReference type="Pfam" id="PF22917">
    <property type="entry name" value="PRISE"/>
    <property type="match status" value="2"/>
</dbReference>
<comment type="caution">
    <text evidence="2">The sequence shown here is derived from an EMBL/GenBank/DDBJ whole genome shotgun (WGS) entry which is preliminary data.</text>
</comment>
<dbReference type="EMBL" id="JAWWNJ010000006">
    <property type="protein sequence ID" value="KAK7053691.1"/>
    <property type="molecule type" value="Genomic_DNA"/>
</dbReference>
<proteinExistence type="predicted"/>
<reference evidence="2 3" key="1">
    <citation type="journal article" date="2024" name="J Genomics">
        <title>Draft genome sequencing and assembly of Favolaschia claudopus CIRM-BRFM 2984 isolated from oak limbs.</title>
        <authorList>
            <person name="Navarro D."/>
            <person name="Drula E."/>
            <person name="Chaduli D."/>
            <person name="Cazenave R."/>
            <person name="Ahrendt S."/>
            <person name="Wang J."/>
            <person name="Lipzen A."/>
            <person name="Daum C."/>
            <person name="Barry K."/>
            <person name="Grigoriev I.V."/>
            <person name="Favel A."/>
            <person name="Rosso M.N."/>
            <person name="Martin F."/>
        </authorList>
    </citation>
    <scope>NUCLEOTIDE SEQUENCE [LARGE SCALE GENOMIC DNA]</scope>
    <source>
        <strain evidence="2 3">CIRM-BRFM 2984</strain>
    </source>
</reference>
<organism evidence="2 3">
    <name type="scientific">Favolaschia claudopus</name>
    <dbReference type="NCBI Taxonomy" id="2862362"/>
    <lineage>
        <taxon>Eukaryota</taxon>
        <taxon>Fungi</taxon>
        <taxon>Dikarya</taxon>
        <taxon>Basidiomycota</taxon>
        <taxon>Agaricomycotina</taxon>
        <taxon>Agaricomycetes</taxon>
        <taxon>Agaricomycetidae</taxon>
        <taxon>Agaricales</taxon>
        <taxon>Marasmiineae</taxon>
        <taxon>Mycenaceae</taxon>
        <taxon>Favolaschia</taxon>
    </lineage>
</organism>
<evidence type="ECO:0000259" key="1">
    <source>
        <dbReference type="Pfam" id="PF22917"/>
    </source>
</evidence>
<feature type="domain" description="PRISE-like Rossmann-fold" evidence="1">
    <location>
        <begin position="205"/>
        <end position="357"/>
    </location>
</feature>